<reference evidence="1 2" key="1">
    <citation type="submission" date="2016-07" db="EMBL/GenBank/DDBJ databases">
        <title>Draft Genome Sequence of Methylobrevis pamukkalensis PK2.</title>
        <authorList>
            <person name="Vasilenko O.V."/>
            <person name="Doronina N.V."/>
            <person name="Shmareva M.N."/>
            <person name="Tarlachkov S.V."/>
            <person name="Mustakhimov I."/>
            <person name="Trotsenko Y.A."/>
        </authorList>
    </citation>
    <scope>NUCLEOTIDE SEQUENCE [LARGE SCALE GENOMIC DNA]</scope>
    <source>
        <strain evidence="1 2">PK2</strain>
    </source>
</reference>
<gene>
    <name evidence="1" type="ORF">A6302_01784</name>
</gene>
<dbReference type="EMBL" id="MCRJ01000036">
    <property type="protein sequence ID" value="ODN70867.1"/>
    <property type="molecule type" value="Genomic_DNA"/>
</dbReference>
<comment type="caution">
    <text evidence="1">The sequence shown here is derived from an EMBL/GenBank/DDBJ whole genome shotgun (WGS) entry which is preliminary data.</text>
</comment>
<evidence type="ECO:0000313" key="2">
    <source>
        <dbReference type="Proteomes" id="UP000094622"/>
    </source>
</evidence>
<organism evidence="1 2">
    <name type="scientific">Methylobrevis pamukkalensis</name>
    <dbReference type="NCBI Taxonomy" id="1439726"/>
    <lineage>
        <taxon>Bacteria</taxon>
        <taxon>Pseudomonadati</taxon>
        <taxon>Pseudomonadota</taxon>
        <taxon>Alphaproteobacteria</taxon>
        <taxon>Hyphomicrobiales</taxon>
        <taxon>Pleomorphomonadaceae</taxon>
        <taxon>Methylobrevis</taxon>
    </lineage>
</organism>
<evidence type="ECO:0000313" key="1">
    <source>
        <dbReference type="EMBL" id="ODN70867.1"/>
    </source>
</evidence>
<name>A0A1E3H3E5_9HYPH</name>
<dbReference type="AlphaFoldDB" id="A0A1E3H3E5"/>
<keyword evidence="2" id="KW-1185">Reference proteome</keyword>
<sequence>MRPIPIEIDGRAVAVARPEAEGFRFVAVKFDVWDLDGHAFATVAAAREAAAKLTSVGRPAARAA</sequence>
<protein>
    <submittedName>
        <fullName evidence="1">Uncharacterized protein</fullName>
    </submittedName>
</protein>
<dbReference type="Proteomes" id="UP000094622">
    <property type="component" value="Unassembled WGS sequence"/>
</dbReference>
<proteinExistence type="predicted"/>
<dbReference type="RefSeq" id="WP_069306592.1">
    <property type="nucleotide sequence ID" value="NZ_MCRJ01000036.1"/>
</dbReference>
<dbReference type="OrthoDB" id="7916629at2"/>
<accession>A0A1E3H3E5</accession>